<dbReference type="InterPro" id="IPR015422">
    <property type="entry name" value="PyrdxlP-dep_Trfase_small"/>
</dbReference>
<keyword evidence="3" id="KW-0663">Pyridoxal phosphate</keyword>
<sequence length="346" mass="38858">MLYFQSDYILGAHPTVLEALVKTNLEPLAGYGTDPYTESASKKIKQACQLEDAEVYLLTGGTQTNKIVIDTMLMPYEGVIAADTGHIAVHEAGAIEHSEHKVLTVPQYEGKLNAQDVRQLIEFFYADSNQEHMVYPGMLYISHPTEYGTLYSKAELEELSALCKEFDIPLFVDGARLAYGLASNDTDVDLATLAKLVDVFYIGGTKVGALAGEAVVFTKNNMPKRFNTRVKQFGAMLAKGRLLSVQFDALFTNDLYFKLGEHAIDMAEQLKVILREKNYPFYLASPTNQQFVVVTKDHYQKIAEIVTTGFWETLDENHIVIRFATSWSTTQEDIDQLKELLPHYEL</sequence>
<protein>
    <submittedName>
        <fullName evidence="5">L-threonine aldolase</fullName>
    </submittedName>
</protein>
<reference evidence="6" key="1">
    <citation type="submission" date="2017-02" db="EMBL/GenBank/DDBJ databases">
        <authorList>
            <person name="Varghese N."/>
            <person name="Submissions S."/>
        </authorList>
    </citation>
    <scope>NUCLEOTIDE SEQUENCE [LARGE SCALE GENOMIC DNA]</scope>
    <source>
        <strain evidence="6">DSM 15739</strain>
    </source>
</reference>
<proteinExistence type="inferred from homology"/>
<comment type="similarity">
    <text evidence="2">Belongs to the threonine aldolase family.</text>
</comment>
<dbReference type="RefSeq" id="WP_078756502.1">
    <property type="nucleotide sequence ID" value="NZ_FUWO01000021.1"/>
</dbReference>
<dbReference type="OrthoDB" id="9774495at2"/>
<dbReference type="PANTHER" id="PTHR48097">
    <property type="entry name" value="L-THREONINE ALDOLASE-RELATED"/>
    <property type="match status" value="1"/>
</dbReference>
<evidence type="ECO:0000256" key="1">
    <source>
        <dbReference type="ARBA" id="ARBA00001933"/>
    </source>
</evidence>
<gene>
    <name evidence="5" type="ORF">SAMN02746011_01817</name>
</gene>
<evidence type="ECO:0000313" key="6">
    <source>
        <dbReference type="Proteomes" id="UP000189941"/>
    </source>
</evidence>
<dbReference type="Gene3D" id="3.40.640.10">
    <property type="entry name" value="Type I PLP-dependent aspartate aminotransferase-like (Major domain)"/>
    <property type="match status" value="1"/>
</dbReference>
<evidence type="ECO:0000313" key="5">
    <source>
        <dbReference type="EMBL" id="SJZ81081.1"/>
    </source>
</evidence>
<dbReference type="PANTHER" id="PTHR48097:SF5">
    <property type="entry name" value="LOW SPECIFICITY L-THREONINE ALDOLASE"/>
    <property type="match status" value="1"/>
</dbReference>
<dbReference type="Pfam" id="PF01212">
    <property type="entry name" value="Beta_elim_lyase"/>
    <property type="match status" value="1"/>
</dbReference>
<dbReference type="STRING" id="1121925.SAMN02746011_01817"/>
<dbReference type="InterPro" id="IPR001597">
    <property type="entry name" value="ArAA_b-elim_lyase/Thr_aldolase"/>
</dbReference>
<evidence type="ECO:0000256" key="3">
    <source>
        <dbReference type="ARBA" id="ARBA00022898"/>
    </source>
</evidence>
<dbReference type="GO" id="GO:0006520">
    <property type="term" value="P:amino acid metabolic process"/>
    <property type="evidence" value="ECO:0007669"/>
    <property type="project" value="InterPro"/>
</dbReference>
<dbReference type="Proteomes" id="UP000189941">
    <property type="component" value="Unassembled WGS sequence"/>
</dbReference>
<feature type="domain" description="Aromatic amino acid beta-eliminating lyase/threonine aldolase" evidence="4">
    <location>
        <begin position="6"/>
        <end position="295"/>
    </location>
</feature>
<name>A0A1T4NP44_9LACT</name>
<dbReference type="SUPFAM" id="SSF53383">
    <property type="entry name" value="PLP-dependent transferases"/>
    <property type="match status" value="1"/>
</dbReference>
<dbReference type="InterPro" id="IPR015424">
    <property type="entry name" value="PyrdxlP-dep_Trfase"/>
</dbReference>
<evidence type="ECO:0000256" key="2">
    <source>
        <dbReference type="ARBA" id="ARBA00006966"/>
    </source>
</evidence>
<dbReference type="Gene3D" id="3.90.1150.10">
    <property type="entry name" value="Aspartate Aminotransferase, domain 1"/>
    <property type="match status" value="1"/>
</dbReference>
<keyword evidence="6" id="KW-1185">Reference proteome</keyword>
<dbReference type="EMBL" id="FUWO01000021">
    <property type="protein sequence ID" value="SJZ81081.1"/>
    <property type="molecule type" value="Genomic_DNA"/>
</dbReference>
<accession>A0A1T4NP44</accession>
<evidence type="ECO:0000259" key="4">
    <source>
        <dbReference type="Pfam" id="PF01212"/>
    </source>
</evidence>
<dbReference type="InterPro" id="IPR015421">
    <property type="entry name" value="PyrdxlP-dep_Trfase_major"/>
</dbReference>
<organism evidence="5 6">
    <name type="scientific">Globicatella sulfidifaciens DSM 15739</name>
    <dbReference type="NCBI Taxonomy" id="1121925"/>
    <lineage>
        <taxon>Bacteria</taxon>
        <taxon>Bacillati</taxon>
        <taxon>Bacillota</taxon>
        <taxon>Bacilli</taxon>
        <taxon>Lactobacillales</taxon>
        <taxon>Aerococcaceae</taxon>
        <taxon>Globicatella</taxon>
    </lineage>
</organism>
<dbReference type="GO" id="GO:0016829">
    <property type="term" value="F:lyase activity"/>
    <property type="evidence" value="ECO:0007669"/>
    <property type="project" value="InterPro"/>
</dbReference>
<dbReference type="AlphaFoldDB" id="A0A1T4NP44"/>
<comment type="cofactor">
    <cofactor evidence="1">
        <name>pyridoxal 5'-phosphate</name>
        <dbReference type="ChEBI" id="CHEBI:597326"/>
    </cofactor>
</comment>